<name>A0A345GTP3_9CAUD</name>
<dbReference type="RefSeq" id="YP_009839166.1">
    <property type="nucleotide sequence ID" value="NC_048719.1"/>
</dbReference>
<dbReference type="Proteomes" id="UP000259354">
    <property type="component" value="Segment"/>
</dbReference>
<proteinExistence type="predicted"/>
<organism evidence="1 2">
    <name type="scientific">Streptomyces phage Annadreamy</name>
    <dbReference type="NCBI Taxonomy" id="2250335"/>
    <lineage>
        <taxon>Viruses</taxon>
        <taxon>Duplodnaviria</taxon>
        <taxon>Heunggongvirae</taxon>
        <taxon>Uroviricota</taxon>
        <taxon>Caudoviricetes</taxon>
        <taxon>Stanwilliamsviridae</taxon>
        <taxon>Loccivirinae</taxon>
        <taxon>Annadreamyvirus</taxon>
        <taxon>Annadreamyvirus annadreamy</taxon>
    </lineage>
</organism>
<keyword evidence="2" id="KW-1185">Reference proteome</keyword>
<reference evidence="1 2" key="1">
    <citation type="submission" date="2018-06" db="EMBL/GenBank/DDBJ databases">
        <authorList>
            <person name="Moussa A."/>
            <person name="Couoh J.M."/>
            <person name="Harbem L."/>
            <person name="Okocha J.C."/>
            <person name="Taylor D."/>
            <person name="Teutsch A.B."/>
            <person name="Smith B.R."/>
            <person name="Suri N."/>
            <person name="Layton S.R."/>
            <person name="Kim T."/>
            <person name="Hughes L.E."/>
            <person name="Garlena R.A."/>
            <person name="Russell D.A."/>
            <person name="Pope W.H."/>
            <person name="Jacobs-Sera D."/>
            <person name="Hatfull G.F."/>
        </authorList>
    </citation>
    <scope>NUCLEOTIDE SEQUENCE [LARGE SCALE GENOMIC DNA]</scope>
</reference>
<evidence type="ECO:0000313" key="1">
    <source>
        <dbReference type="EMBL" id="AXG66315.1"/>
    </source>
</evidence>
<dbReference type="EMBL" id="MH536811">
    <property type="protein sequence ID" value="AXG66315.1"/>
    <property type="molecule type" value="Genomic_DNA"/>
</dbReference>
<evidence type="ECO:0000313" key="2">
    <source>
        <dbReference type="Proteomes" id="UP000259354"/>
    </source>
</evidence>
<dbReference type="KEGG" id="vg:55609374"/>
<dbReference type="GeneID" id="55609374"/>
<gene>
    <name evidence="1" type="primary">232</name>
    <name evidence="1" type="ORF">SEA_ANNADREAMY_232</name>
</gene>
<accession>A0A345GTP3</accession>
<protein>
    <submittedName>
        <fullName evidence="1">Uncharacterized protein</fullName>
    </submittedName>
</protein>
<sequence length="105" mass="12061">MNFRIDVLAENGVPFRAVFFPFGESENYPSVNTGEPMVEFYDKRYVNHTPDGQFTGARYNLSDLFEDRKPFSGLILDGGVESWRIDGDTFELVVRWLKSFEVLPG</sequence>